<dbReference type="Gene3D" id="3.30.420.80">
    <property type="entry name" value="Ribosomal protein S11"/>
    <property type="match status" value="1"/>
</dbReference>
<organism evidence="5 6">
    <name type="scientific">Marasmius crinis-equi</name>
    <dbReference type="NCBI Taxonomy" id="585013"/>
    <lineage>
        <taxon>Eukaryota</taxon>
        <taxon>Fungi</taxon>
        <taxon>Dikarya</taxon>
        <taxon>Basidiomycota</taxon>
        <taxon>Agaricomycotina</taxon>
        <taxon>Agaricomycetes</taxon>
        <taxon>Agaricomycetidae</taxon>
        <taxon>Agaricales</taxon>
        <taxon>Marasmiineae</taxon>
        <taxon>Marasmiaceae</taxon>
        <taxon>Marasmius</taxon>
    </lineage>
</organism>
<feature type="region of interest" description="Disordered" evidence="4">
    <location>
        <begin position="21"/>
        <end position="105"/>
    </location>
</feature>
<evidence type="ECO:0000313" key="6">
    <source>
        <dbReference type="Proteomes" id="UP001465976"/>
    </source>
</evidence>
<comment type="similarity">
    <text evidence="1">Belongs to the universal ribosomal protein uS11 family.</text>
</comment>
<evidence type="ECO:0000313" key="5">
    <source>
        <dbReference type="EMBL" id="KAL0580754.1"/>
    </source>
</evidence>
<keyword evidence="3" id="KW-0687">Ribonucleoprotein</keyword>
<accession>A0ABR3FYW3</accession>
<dbReference type="EMBL" id="JBAHYK010000023">
    <property type="protein sequence ID" value="KAL0580754.1"/>
    <property type="molecule type" value="Genomic_DNA"/>
</dbReference>
<dbReference type="HAMAP" id="MF_01310">
    <property type="entry name" value="Ribosomal_uS11"/>
    <property type="match status" value="1"/>
</dbReference>
<evidence type="ECO:0000256" key="1">
    <source>
        <dbReference type="ARBA" id="ARBA00006194"/>
    </source>
</evidence>
<dbReference type="InterPro" id="IPR036967">
    <property type="entry name" value="Ribosomal_uS11_sf"/>
</dbReference>
<keyword evidence="2" id="KW-0689">Ribosomal protein</keyword>
<feature type="compositionally biased region" description="Low complexity" evidence="4">
    <location>
        <begin position="37"/>
        <end position="48"/>
    </location>
</feature>
<evidence type="ECO:0000256" key="2">
    <source>
        <dbReference type="ARBA" id="ARBA00022980"/>
    </source>
</evidence>
<dbReference type="Proteomes" id="UP001465976">
    <property type="component" value="Unassembled WGS sequence"/>
</dbReference>
<dbReference type="PANTHER" id="PTHR11759">
    <property type="entry name" value="40S RIBOSOMAL PROTEIN S14/30S RIBOSOMAL PROTEIN S11"/>
    <property type="match status" value="1"/>
</dbReference>
<gene>
    <name evidence="5" type="ORF">V5O48_001219</name>
</gene>
<evidence type="ECO:0000256" key="4">
    <source>
        <dbReference type="SAM" id="MobiDB-lite"/>
    </source>
</evidence>
<dbReference type="Pfam" id="PF00411">
    <property type="entry name" value="Ribosomal_S11"/>
    <property type="match status" value="1"/>
</dbReference>
<reference evidence="5 6" key="1">
    <citation type="submission" date="2024-02" db="EMBL/GenBank/DDBJ databases">
        <title>A draft genome for the cacao thread blight pathogen Marasmius crinis-equi.</title>
        <authorList>
            <person name="Cohen S.P."/>
            <person name="Baruah I.K."/>
            <person name="Amoako-Attah I."/>
            <person name="Bukari Y."/>
            <person name="Meinhardt L.W."/>
            <person name="Bailey B.A."/>
        </authorList>
    </citation>
    <scope>NUCLEOTIDE SEQUENCE [LARGE SCALE GENOMIC DNA]</scope>
    <source>
        <strain evidence="5 6">GH-76</strain>
    </source>
</reference>
<dbReference type="InterPro" id="IPR001971">
    <property type="entry name" value="Ribosomal_uS11"/>
</dbReference>
<proteinExistence type="inferred from homology"/>
<feature type="compositionally biased region" description="Polar residues" evidence="4">
    <location>
        <begin position="63"/>
        <end position="74"/>
    </location>
</feature>
<sequence length="225" mass="24200">MLGLQAWRSSLRSARQIPTLAARYSQQIPPVREVSESDASTSSSNTSSPEHHAGHALLDDISGPSSESTQSFSATGPPVGGVFPKGRSPPPKNDSSPASAYKRPRYRLHCHSTRNNTITNFTAPDGATIAQFSGGSVGFKRGQRSGYEAGYQCAVRAFEKILQIEAKSGPLYLELFFKGFGQGRDALQKALLAAEGDPIRKLVISVTDRTPIKIGGTRSKKARRL</sequence>
<evidence type="ECO:0000256" key="3">
    <source>
        <dbReference type="ARBA" id="ARBA00023274"/>
    </source>
</evidence>
<keyword evidence="6" id="KW-1185">Reference proteome</keyword>
<protein>
    <recommendedName>
        <fullName evidence="7">Ribosomal protein S11</fullName>
    </recommendedName>
</protein>
<dbReference type="SUPFAM" id="SSF53137">
    <property type="entry name" value="Translational machinery components"/>
    <property type="match status" value="1"/>
</dbReference>
<evidence type="ECO:0008006" key="7">
    <source>
        <dbReference type="Google" id="ProtNLM"/>
    </source>
</evidence>
<comment type="caution">
    <text evidence="5">The sequence shown here is derived from an EMBL/GenBank/DDBJ whole genome shotgun (WGS) entry which is preliminary data.</text>
</comment>
<name>A0ABR3FYW3_9AGAR</name>